<dbReference type="Proteomes" id="UP000004994">
    <property type="component" value="Chromosome 1"/>
</dbReference>
<protein>
    <submittedName>
        <fullName evidence="2">Uncharacterized protein</fullName>
    </submittedName>
</protein>
<name>A0A3Q7EJ50_SOLLC</name>
<keyword evidence="1" id="KW-0732">Signal</keyword>
<dbReference type="Gramene" id="Solyc01g087700.1.1">
    <property type="protein sequence ID" value="Solyc01g087700.1.1.1"/>
    <property type="gene ID" value="Solyc01g087700.1"/>
</dbReference>
<sequence length="123" mass="14256">MTVATKLVVFFAILSLFRVSSVQALKECPFKSLYQRFQNSISMNHVNNNNDTTMLVTGPRDPDFFAQHQWIKNQVTIELPKEKRTGNRDYSNRDFCDKLVGSNWNLHYSKAGILLGNISYFKF</sequence>
<feature type="chain" id="PRO_5018765230" evidence="1">
    <location>
        <begin position="25"/>
        <end position="123"/>
    </location>
</feature>
<dbReference type="InParanoid" id="A0A3Q7EJ50"/>
<keyword evidence="3" id="KW-1185">Reference proteome</keyword>
<reference evidence="2" key="2">
    <citation type="submission" date="2019-01" db="UniProtKB">
        <authorList>
            <consortium name="EnsemblPlants"/>
        </authorList>
    </citation>
    <scope>IDENTIFICATION</scope>
    <source>
        <strain evidence="2">cv. Heinz 1706</strain>
    </source>
</reference>
<reference evidence="2" key="1">
    <citation type="journal article" date="2012" name="Nature">
        <title>The tomato genome sequence provides insights into fleshy fruit evolution.</title>
        <authorList>
            <consortium name="Tomato Genome Consortium"/>
        </authorList>
    </citation>
    <scope>NUCLEOTIDE SEQUENCE [LARGE SCALE GENOMIC DNA]</scope>
    <source>
        <strain evidence="2">cv. Heinz 1706</strain>
    </source>
</reference>
<evidence type="ECO:0000313" key="3">
    <source>
        <dbReference type="Proteomes" id="UP000004994"/>
    </source>
</evidence>
<dbReference type="EnsemblPlants" id="Solyc01g087700.1.1">
    <property type="protein sequence ID" value="Solyc01g087700.1.1.1"/>
    <property type="gene ID" value="Solyc01g087700.1"/>
</dbReference>
<organism evidence="2">
    <name type="scientific">Solanum lycopersicum</name>
    <name type="common">Tomato</name>
    <name type="synonym">Lycopersicon esculentum</name>
    <dbReference type="NCBI Taxonomy" id="4081"/>
    <lineage>
        <taxon>Eukaryota</taxon>
        <taxon>Viridiplantae</taxon>
        <taxon>Streptophyta</taxon>
        <taxon>Embryophyta</taxon>
        <taxon>Tracheophyta</taxon>
        <taxon>Spermatophyta</taxon>
        <taxon>Magnoliopsida</taxon>
        <taxon>eudicotyledons</taxon>
        <taxon>Gunneridae</taxon>
        <taxon>Pentapetalae</taxon>
        <taxon>asterids</taxon>
        <taxon>lamiids</taxon>
        <taxon>Solanales</taxon>
        <taxon>Solanaceae</taxon>
        <taxon>Solanoideae</taxon>
        <taxon>Solaneae</taxon>
        <taxon>Solanum</taxon>
        <taxon>Solanum subgen. Lycopersicon</taxon>
    </lineage>
</organism>
<proteinExistence type="predicted"/>
<evidence type="ECO:0000256" key="1">
    <source>
        <dbReference type="SAM" id="SignalP"/>
    </source>
</evidence>
<accession>A0A3Q7EJ50</accession>
<feature type="signal peptide" evidence="1">
    <location>
        <begin position="1"/>
        <end position="24"/>
    </location>
</feature>
<dbReference type="AlphaFoldDB" id="A0A3Q7EJ50"/>
<dbReference type="PaxDb" id="4081-Solyc01g087700.1.1"/>
<evidence type="ECO:0000313" key="2">
    <source>
        <dbReference type="EnsemblPlants" id="Solyc01g087700.1.1.1"/>
    </source>
</evidence>